<dbReference type="Proteomes" id="UP001230504">
    <property type="component" value="Unassembled WGS sequence"/>
</dbReference>
<dbReference type="GeneID" id="85444053"/>
<proteinExistence type="predicted"/>
<sequence>MLSYHFPLSRPPRLYSLATSCGAPLSQGVVSGQILCRARACQPTPIPYFGHSPIPELLGPTLPNTNTLCNHASDNTSIVTASFDAPPSSELGGLWNNIDIAISATGLFQFVG</sequence>
<accession>A0AAD8Q8N6</accession>
<protein>
    <submittedName>
        <fullName evidence="1">Uncharacterized protein</fullName>
    </submittedName>
</protein>
<keyword evidence="2" id="KW-1185">Reference proteome</keyword>
<dbReference type="AlphaFoldDB" id="A0AAD8Q8N6"/>
<reference evidence="1" key="1">
    <citation type="submission" date="2021-06" db="EMBL/GenBank/DDBJ databases">
        <title>Comparative genomics, transcriptomics and evolutionary studies reveal genomic signatures of adaptation to plant cell wall in hemibiotrophic fungi.</title>
        <authorList>
            <consortium name="DOE Joint Genome Institute"/>
            <person name="Baroncelli R."/>
            <person name="Diaz J.F."/>
            <person name="Benocci T."/>
            <person name="Peng M."/>
            <person name="Battaglia E."/>
            <person name="Haridas S."/>
            <person name="Andreopoulos W."/>
            <person name="Labutti K."/>
            <person name="Pangilinan J."/>
            <person name="Floch G.L."/>
            <person name="Makela M.R."/>
            <person name="Henrissat B."/>
            <person name="Grigoriev I.V."/>
            <person name="Crouch J.A."/>
            <person name="De Vries R.P."/>
            <person name="Sukno S.A."/>
            <person name="Thon M.R."/>
        </authorList>
    </citation>
    <scope>NUCLEOTIDE SEQUENCE</scope>
    <source>
        <strain evidence="1">CBS 125086</strain>
    </source>
</reference>
<evidence type="ECO:0000313" key="1">
    <source>
        <dbReference type="EMBL" id="KAK1597341.1"/>
    </source>
</evidence>
<dbReference type="EMBL" id="JAHLJV010000008">
    <property type="protein sequence ID" value="KAK1597341.1"/>
    <property type="molecule type" value="Genomic_DNA"/>
</dbReference>
<comment type="caution">
    <text evidence="1">The sequence shown here is derived from an EMBL/GenBank/DDBJ whole genome shotgun (WGS) entry which is preliminary data.</text>
</comment>
<evidence type="ECO:0000313" key="2">
    <source>
        <dbReference type="Proteomes" id="UP001230504"/>
    </source>
</evidence>
<dbReference type="RefSeq" id="XP_060418131.1">
    <property type="nucleotide sequence ID" value="XM_060559813.1"/>
</dbReference>
<organism evidence="1 2">
    <name type="scientific">Colletotrichum navitas</name>
    <dbReference type="NCBI Taxonomy" id="681940"/>
    <lineage>
        <taxon>Eukaryota</taxon>
        <taxon>Fungi</taxon>
        <taxon>Dikarya</taxon>
        <taxon>Ascomycota</taxon>
        <taxon>Pezizomycotina</taxon>
        <taxon>Sordariomycetes</taxon>
        <taxon>Hypocreomycetidae</taxon>
        <taxon>Glomerellales</taxon>
        <taxon>Glomerellaceae</taxon>
        <taxon>Colletotrichum</taxon>
        <taxon>Colletotrichum graminicola species complex</taxon>
    </lineage>
</organism>
<name>A0AAD8Q8N6_9PEZI</name>
<gene>
    <name evidence="1" type="ORF">LY79DRAFT_576643</name>
</gene>